<evidence type="ECO:0000256" key="7">
    <source>
        <dbReference type="ARBA" id="ARBA00030642"/>
    </source>
</evidence>
<gene>
    <name evidence="13" type="primary">surA</name>
    <name evidence="13" type="ORF">RIdsm_03134</name>
    <name evidence="12" type="ORF">XM52_09915</name>
</gene>
<dbReference type="Gene3D" id="1.10.4030.10">
    <property type="entry name" value="Porin chaperone SurA, peptide-binding domain"/>
    <property type="match status" value="1"/>
</dbReference>
<name>A0A0T5P9M6_9RHOB</name>
<evidence type="ECO:0000256" key="9">
    <source>
        <dbReference type="PROSITE-ProRule" id="PRU00278"/>
    </source>
</evidence>
<dbReference type="Pfam" id="PF09312">
    <property type="entry name" value="SurA_N"/>
    <property type="match status" value="1"/>
</dbReference>
<proteinExistence type="predicted"/>
<dbReference type="InterPro" id="IPR027304">
    <property type="entry name" value="Trigger_fact/SurA_dom_sf"/>
</dbReference>
<evidence type="ECO:0000256" key="5">
    <source>
        <dbReference type="ARBA" id="ARBA00023186"/>
    </source>
</evidence>
<reference evidence="13 15" key="2">
    <citation type="submission" date="2018-08" db="EMBL/GenBank/DDBJ databases">
        <title>Genetic Globetrotter - A new plasmid hitch-hiking vast phylogenetic and geographic distances.</title>
        <authorList>
            <person name="Vollmers J."/>
            <person name="Petersen J."/>
        </authorList>
    </citation>
    <scope>NUCLEOTIDE SEQUENCE [LARGE SCALE GENOMIC DNA]</scope>
    <source>
        <strain evidence="13 15">DSM 26383</strain>
    </source>
</reference>
<evidence type="ECO:0000313" key="15">
    <source>
        <dbReference type="Proteomes" id="UP000325785"/>
    </source>
</evidence>
<dbReference type="KEGG" id="rid:RIdsm_03134"/>
<evidence type="ECO:0000313" key="12">
    <source>
        <dbReference type="EMBL" id="KRS17872.1"/>
    </source>
</evidence>
<dbReference type="Gene3D" id="3.10.50.40">
    <property type="match status" value="1"/>
</dbReference>
<dbReference type="SUPFAM" id="SSF109998">
    <property type="entry name" value="Triger factor/SurA peptide-binding domain-like"/>
    <property type="match status" value="1"/>
</dbReference>
<evidence type="ECO:0000313" key="13">
    <source>
        <dbReference type="EMBL" id="QEW27322.1"/>
    </source>
</evidence>
<evidence type="ECO:0000256" key="10">
    <source>
        <dbReference type="SAM" id="SignalP"/>
    </source>
</evidence>
<dbReference type="InterPro" id="IPR015391">
    <property type="entry name" value="SurA_N"/>
</dbReference>
<feature type="domain" description="PpiC" evidence="11">
    <location>
        <begin position="166"/>
        <end position="262"/>
    </location>
</feature>
<evidence type="ECO:0000256" key="8">
    <source>
        <dbReference type="ARBA" id="ARBA00031484"/>
    </source>
</evidence>
<dbReference type="Proteomes" id="UP000051401">
    <property type="component" value="Unassembled WGS sequence"/>
</dbReference>
<dbReference type="RefSeq" id="WP_057815803.1">
    <property type="nucleotide sequence ID" value="NZ_CAXRJZ010000061.1"/>
</dbReference>
<feature type="chain" id="PRO_5015044613" description="Parvulin-like PPIase" evidence="10">
    <location>
        <begin position="27"/>
        <end position="411"/>
    </location>
</feature>
<organism evidence="12 14">
    <name type="scientific">Roseovarius indicus</name>
    <dbReference type="NCBI Taxonomy" id="540747"/>
    <lineage>
        <taxon>Bacteria</taxon>
        <taxon>Pseudomonadati</taxon>
        <taxon>Pseudomonadota</taxon>
        <taxon>Alphaproteobacteria</taxon>
        <taxon>Rhodobacterales</taxon>
        <taxon>Roseobacteraceae</taxon>
        <taxon>Roseovarius</taxon>
    </lineage>
</organism>
<dbReference type="Pfam" id="PF00639">
    <property type="entry name" value="Rotamase"/>
    <property type="match status" value="1"/>
</dbReference>
<dbReference type="AlphaFoldDB" id="A0A0T5P9M6"/>
<keyword evidence="4 9" id="KW-0697">Rotamase</keyword>
<dbReference type="EMBL" id="LAXI01000005">
    <property type="protein sequence ID" value="KRS17872.1"/>
    <property type="molecule type" value="Genomic_DNA"/>
</dbReference>
<feature type="signal peptide" evidence="10">
    <location>
        <begin position="1"/>
        <end position="26"/>
    </location>
</feature>
<evidence type="ECO:0000256" key="3">
    <source>
        <dbReference type="ARBA" id="ARBA00022764"/>
    </source>
</evidence>
<dbReference type="Proteomes" id="UP000325785">
    <property type="component" value="Chromosome"/>
</dbReference>
<keyword evidence="6 9" id="KW-0413">Isomerase</keyword>
<keyword evidence="14" id="KW-1185">Reference proteome</keyword>
<dbReference type="PANTHER" id="PTHR47637:SF1">
    <property type="entry name" value="CHAPERONE SURA"/>
    <property type="match status" value="1"/>
</dbReference>
<dbReference type="STRING" id="540747.SAMN04488031_101211"/>
<dbReference type="InterPro" id="IPR000297">
    <property type="entry name" value="PPIase_PpiC"/>
</dbReference>
<evidence type="ECO:0000256" key="1">
    <source>
        <dbReference type="ARBA" id="ARBA00018370"/>
    </source>
</evidence>
<evidence type="ECO:0000256" key="2">
    <source>
        <dbReference type="ARBA" id="ARBA00022729"/>
    </source>
</evidence>
<dbReference type="GO" id="GO:0003755">
    <property type="term" value="F:peptidyl-prolyl cis-trans isomerase activity"/>
    <property type="evidence" value="ECO:0007669"/>
    <property type="project" value="UniProtKB-KW"/>
</dbReference>
<dbReference type="PATRIC" id="fig|540747.5.peg.4907"/>
<keyword evidence="2 10" id="KW-0732">Signal</keyword>
<dbReference type="EMBL" id="CP031598">
    <property type="protein sequence ID" value="QEW27322.1"/>
    <property type="molecule type" value="Genomic_DNA"/>
</dbReference>
<evidence type="ECO:0000256" key="6">
    <source>
        <dbReference type="ARBA" id="ARBA00023235"/>
    </source>
</evidence>
<dbReference type="SUPFAM" id="SSF54534">
    <property type="entry name" value="FKBP-like"/>
    <property type="match status" value="1"/>
</dbReference>
<reference evidence="12 14" key="1">
    <citation type="submission" date="2015-04" db="EMBL/GenBank/DDBJ databases">
        <title>The draft genome sequence of Roseovarius indicus B108T.</title>
        <authorList>
            <person name="Li G."/>
            <person name="Lai Q."/>
            <person name="Shao Z."/>
            <person name="Yan P."/>
        </authorList>
    </citation>
    <scope>NUCLEOTIDE SEQUENCE [LARGE SCALE GENOMIC DNA]</scope>
    <source>
        <strain evidence="12 14">B108</strain>
    </source>
</reference>
<dbReference type="InterPro" id="IPR023058">
    <property type="entry name" value="PPIase_PpiC_CS"/>
</dbReference>
<accession>A0A0T5P9M6</accession>
<dbReference type="InterPro" id="IPR050280">
    <property type="entry name" value="OMP_Chaperone_SurA"/>
</dbReference>
<dbReference type="OrthoDB" id="9791746at2"/>
<dbReference type="InterPro" id="IPR046357">
    <property type="entry name" value="PPIase_dom_sf"/>
</dbReference>
<evidence type="ECO:0000313" key="14">
    <source>
        <dbReference type="Proteomes" id="UP000051401"/>
    </source>
</evidence>
<keyword evidence="3" id="KW-0574">Periplasm</keyword>
<evidence type="ECO:0000256" key="4">
    <source>
        <dbReference type="ARBA" id="ARBA00023110"/>
    </source>
</evidence>
<dbReference type="PANTHER" id="PTHR47637">
    <property type="entry name" value="CHAPERONE SURA"/>
    <property type="match status" value="1"/>
</dbReference>
<dbReference type="PROSITE" id="PS01096">
    <property type="entry name" value="PPIC_PPIASE_1"/>
    <property type="match status" value="1"/>
</dbReference>
<dbReference type="PROSITE" id="PS50198">
    <property type="entry name" value="PPIC_PPIASE_2"/>
    <property type="match status" value="1"/>
</dbReference>
<protein>
    <recommendedName>
        <fullName evidence="1">Parvulin-like PPIase</fullName>
    </recommendedName>
    <alternativeName>
        <fullName evidence="7">Peptidyl-prolyl cis-trans isomerase plp</fullName>
    </alternativeName>
    <alternativeName>
        <fullName evidence="8">Rotamase plp</fullName>
    </alternativeName>
</protein>
<keyword evidence="5" id="KW-0143">Chaperone</keyword>
<sequence length="411" mass="44422">MRIVVFKAAVAALVGALFLAPAPQVAAQGLFQPVIKVNDQAITRFEIEQRARMLTLFRSPGDPVEMAREQLVEDRLKLGAAKVNGLQVSEAAVDEAMEEFAQRGDMTAAEMTRSLAGAGVDETSFRAFVRAGVTWREVVRAKFANSVSVSEEDMERAKLALTGTSGVTVLLSEIVLPIPQGNSEEVMARAEEISRIESFSEFAAAARRYSASPSADSGGQMGWTAVSELPEPLRPIVLGLSPGEVSAPLPTERAIVLLQLRDIAETAVPTPQYSAIEYAMYYINGGRSEAALQRAANVEADVDTCDDLYGIAKGQPPEVLDRETKAPNEIPQDVARELAKLDPGEVSTSLTRTNGQTLVFLMLCGRTPVLEGGEGPSSEELTSFIRNRRLDSLANGYLEQLRAEARIVELR</sequence>
<evidence type="ECO:0000259" key="11">
    <source>
        <dbReference type="PROSITE" id="PS50198"/>
    </source>
</evidence>